<dbReference type="Proteomes" id="UP001314170">
    <property type="component" value="Unassembled WGS sequence"/>
</dbReference>
<gene>
    <name evidence="1" type="ORF">DCAF_LOCUS13082</name>
</gene>
<sequence>MLLASRLLDLELNFHYTYQGRPSVHWMSDNVQRSESTKLLKEARKARGCPSQSHISLVVVSLCEWSVSLPKAALCLR</sequence>
<reference evidence="1 2" key="1">
    <citation type="submission" date="2024-01" db="EMBL/GenBank/DDBJ databases">
        <authorList>
            <person name="Waweru B."/>
        </authorList>
    </citation>
    <scope>NUCLEOTIDE SEQUENCE [LARGE SCALE GENOMIC DNA]</scope>
</reference>
<proteinExistence type="predicted"/>
<evidence type="ECO:0000313" key="2">
    <source>
        <dbReference type="Proteomes" id="UP001314170"/>
    </source>
</evidence>
<comment type="caution">
    <text evidence="1">The sequence shown here is derived from an EMBL/GenBank/DDBJ whole genome shotgun (WGS) entry which is preliminary data.</text>
</comment>
<accession>A0AAV1RMT8</accession>
<evidence type="ECO:0000313" key="1">
    <source>
        <dbReference type="EMBL" id="CAK7338041.1"/>
    </source>
</evidence>
<keyword evidence="2" id="KW-1185">Reference proteome</keyword>
<organism evidence="1 2">
    <name type="scientific">Dovyalis caffra</name>
    <dbReference type="NCBI Taxonomy" id="77055"/>
    <lineage>
        <taxon>Eukaryota</taxon>
        <taxon>Viridiplantae</taxon>
        <taxon>Streptophyta</taxon>
        <taxon>Embryophyta</taxon>
        <taxon>Tracheophyta</taxon>
        <taxon>Spermatophyta</taxon>
        <taxon>Magnoliopsida</taxon>
        <taxon>eudicotyledons</taxon>
        <taxon>Gunneridae</taxon>
        <taxon>Pentapetalae</taxon>
        <taxon>rosids</taxon>
        <taxon>fabids</taxon>
        <taxon>Malpighiales</taxon>
        <taxon>Salicaceae</taxon>
        <taxon>Flacourtieae</taxon>
        <taxon>Dovyalis</taxon>
    </lineage>
</organism>
<dbReference type="AlphaFoldDB" id="A0AAV1RMT8"/>
<name>A0AAV1RMT8_9ROSI</name>
<dbReference type="EMBL" id="CAWUPB010001108">
    <property type="protein sequence ID" value="CAK7338041.1"/>
    <property type="molecule type" value="Genomic_DNA"/>
</dbReference>
<protein>
    <submittedName>
        <fullName evidence="1">Uncharacterized protein</fullName>
    </submittedName>
</protein>